<feature type="transmembrane region" description="Helical" evidence="1">
    <location>
        <begin position="166"/>
        <end position="185"/>
    </location>
</feature>
<dbReference type="AlphaFoldDB" id="A0A930MVS7"/>
<evidence type="ECO:0000313" key="3">
    <source>
        <dbReference type="Proteomes" id="UP000771736"/>
    </source>
</evidence>
<accession>A0A930MVS7</accession>
<keyword evidence="1" id="KW-0812">Transmembrane</keyword>
<comment type="caution">
    <text evidence="2">The sequence shown here is derived from an EMBL/GenBank/DDBJ whole genome shotgun (WGS) entry which is preliminary data.</text>
</comment>
<sequence length="233" mass="25902">MKINIFEITKRRISILGWSVGMGIVFLLIMLSESLGNNVDGDSYDILATNIAGDFKTELYGLVSFAFIVCSLLTMEQLRHALYKLNRFWLQLAQIVVMVLTVLGLLVGLVPAEMIDTDAVPGVDGTFLRFQVALPFYINIVISLSNLCLGIGLARCFGGRIRQYGIALAVLPVLSFLSGELYLYLYNNVGGLTLQTLSTYNTMILIFQTAIGIALLLLRNRTMKPIEEKEETY</sequence>
<feature type="transmembrane region" description="Helical" evidence="1">
    <location>
        <begin position="59"/>
        <end position="76"/>
    </location>
</feature>
<proteinExistence type="predicted"/>
<dbReference type="RefSeq" id="WP_273158152.1">
    <property type="nucleotide sequence ID" value="NZ_JABZSJ010000001.1"/>
</dbReference>
<keyword evidence="1" id="KW-1133">Transmembrane helix</keyword>
<dbReference type="EMBL" id="JABZSJ010000001">
    <property type="protein sequence ID" value="MBF1383349.1"/>
    <property type="molecule type" value="Genomic_DNA"/>
</dbReference>
<feature type="transmembrane region" description="Helical" evidence="1">
    <location>
        <begin position="132"/>
        <end position="154"/>
    </location>
</feature>
<evidence type="ECO:0000313" key="2">
    <source>
        <dbReference type="EMBL" id="MBF1383349.1"/>
    </source>
</evidence>
<protein>
    <submittedName>
        <fullName evidence="2">Uncharacterized protein</fullName>
    </submittedName>
</protein>
<keyword evidence="1" id="KW-0472">Membrane</keyword>
<name>A0A930MVS7_9BACT</name>
<evidence type="ECO:0000256" key="1">
    <source>
        <dbReference type="SAM" id="Phobius"/>
    </source>
</evidence>
<feature type="transmembrane region" description="Helical" evidence="1">
    <location>
        <begin position="12"/>
        <end position="31"/>
    </location>
</feature>
<organism evidence="2 3">
    <name type="scientific">Prevotella aurantiaca</name>
    <dbReference type="NCBI Taxonomy" id="596085"/>
    <lineage>
        <taxon>Bacteria</taxon>
        <taxon>Pseudomonadati</taxon>
        <taxon>Bacteroidota</taxon>
        <taxon>Bacteroidia</taxon>
        <taxon>Bacteroidales</taxon>
        <taxon>Prevotellaceae</taxon>
        <taxon>Prevotella</taxon>
    </lineage>
</organism>
<feature type="transmembrane region" description="Helical" evidence="1">
    <location>
        <begin position="88"/>
        <end position="112"/>
    </location>
</feature>
<feature type="transmembrane region" description="Helical" evidence="1">
    <location>
        <begin position="197"/>
        <end position="218"/>
    </location>
</feature>
<gene>
    <name evidence="2" type="ORF">HXN26_00610</name>
</gene>
<reference evidence="2" key="1">
    <citation type="submission" date="2020-04" db="EMBL/GenBank/DDBJ databases">
        <title>Deep metagenomics examines the oral microbiome during advanced dental caries in children, revealing novel taxa and co-occurrences with host molecules.</title>
        <authorList>
            <person name="Baker J.L."/>
            <person name="Morton J.T."/>
            <person name="Dinis M."/>
            <person name="Alvarez R."/>
            <person name="Tran N.C."/>
            <person name="Knight R."/>
            <person name="Edlund A."/>
        </authorList>
    </citation>
    <scope>NUCLEOTIDE SEQUENCE</scope>
    <source>
        <strain evidence="2">JCVI_44_bin.5</strain>
    </source>
</reference>
<dbReference type="Proteomes" id="UP000771736">
    <property type="component" value="Unassembled WGS sequence"/>
</dbReference>